<dbReference type="Proteomes" id="UP000515129">
    <property type="component" value="Chromosome 25"/>
</dbReference>
<name>A0A6P6JEF9_CARAU</name>
<organism evidence="3 4">
    <name type="scientific">Carassius auratus</name>
    <name type="common">Goldfish</name>
    <dbReference type="NCBI Taxonomy" id="7957"/>
    <lineage>
        <taxon>Eukaryota</taxon>
        <taxon>Metazoa</taxon>
        <taxon>Chordata</taxon>
        <taxon>Craniata</taxon>
        <taxon>Vertebrata</taxon>
        <taxon>Euteleostomi</taxon>
        <taxon>Actinopterygii</taxon>
        <taxon>Neopterygii</taxon>
        <taxon>Teleostei</taxon>
        <taxon>Ostariophysi</taxon>
        <taxon>Cypriniformes</taxon>
        <taxon>Cyprinidae</taxon>
        <taxon>Cyprininae</taxon>
        <taxon>Carassius</taxon>
    </lineage>
</organism>
<dbReference type="OrthoDB" id="6145717at2759"/>
<reference evidence="4" key="1">
    <citation type="submission" date="2025-08" db="UniProtKB">
        <authorList>
            <consortium name="RefSeq"/>
        </authorList>
    </citation>
    <scope>IDENTIFICATION</scope>
    <source>
        <strain evidence="4">Wakin</strain>
        <tissue evidence="4">Muscle</tissue>
    </source>
</reference>
<accession>A0A6P6JEF9</accession>
<evidence type="ECO:0000256" key="2">
    <source>
        <dbReference type="SAM" id="MobiDB-lite"/>
    </source>
</evidence>
<feature type="region of interest" description="Disordered" evidence="2">
    <location>
        <begin position="803"/>
        <end position="829"/>
    </location>
</feature>
<evidence type="ECO:0000313" key="3">
    <source>
        <dbReference type="Proteomes" id="UP000515129"/>
    </source>
</evidence>
<feature type="region of interest" description="Disordered" evidence="2">
    <location>
        <begin position="942"/>
        <end position="992"/>
    </location>
</feature>
<dbReference type="GeneID" id="113043134"/>
<keyword evidence="3" id="KW-1185">Reference proteome</keyword>
<sequence>MMMAIQRTRHSAMDSSVDSGTELFSLMEDKGALSQPKTPNIAVENDGRTISLQVLELKTSLLEAVEELHIHRDAETRYEEQMCKLVLEKQELEWKKDSLQSQISRMSNENSESLAALRKQFQAQIRKIEGEKGKTQLAAELKDKEIISLKEELKQLQLLRYSSEKKLGELEQKLQLQTQTKDSHLNQLGEVERRFAAISRQCAMVKQAHDKLEQNVEEAMRMNKKLTSINEKQESSIKALKEDLESINKELVTLRVSSVCKPGEERLQNVLKEQEFQLLRQQLLVETEINKKLRNEMATERAEKQEVLRSLHQNQSLLQRQTEALSRVEQELRKLREEYQVLKTEHELNQERTKEKDDSFAHLRDEYQNSKLAWENEILRMQMSTESGQEELQAVKEAFNQLQEEHKQLSISDVHKAKEIHSSEVPIKDQDNDLCTTSNKVNLVKVSSLHEDLEESLISPHDSHEPMCHPDKGIPDESIKFQKARKDGSSQNNNKELDIPMQADRTVLAVSLSVSTDNISRPENLNPMMKHLSKQCDETKTGVSESEPVCNADDKGCPSNLVQNDTDSRLTKLSGPETRSVYGVDGNPLTLEPKDRPLEQNLCISEVTESQTSDKHMDSQGYATSQSEEVKDHQNGAPEFLNKCSQKESQTTAERLPEDKTANSNPQDTVVFSDKITITEGMIDTQPSPCHLTIHEEPESYFDTGSATITSDTLLHESKDRFSPPELIREHSQIQVSQVGGSTEISFYNVVNKLESKELLFIDQTTSVTGADTVEDISENNDQNNNSEPLKFQQIEMSVSKCTEEAKITNPEQDPSSPGSTIPNDQSDVDQKSIPVLDTLNHPGNRRYQSSFAWDTFMKGKKMPHPTQLKTELWSSGFHELVSPFCDPIFMKNKLPKIAMMKTPDRPETPSKRQGEWNAIKQSFSEMLTEKENQVLIPYSSTLSPTSSSVGNGLRQNSTPTGPPPKLQSMEKPNRPITSNSEGKEERKQSDIMTQIAKIEEFMSAEGLMPPKRLKTD</sequence>
<feature type="compositionally biased region" description="Polar residues" evidence="2">
    <location>
        <begin position="950"/>
        <end position="960"/>
    </location>
</feature>
<protein>
    <submittedName>
        <fullName evidence="4">Coiled-coil domain-containing protein 73-like</fullName>
    </submittedName>
</protein>
<dbReference type="InterPro" id="IPR031650">
    <property type="entry name" value="CCDC73"/>
</dbReference>
<evidence type="ECO:0000256" key="1">
    <source>
        <dbReference type="SAM" id="Coils"/>
    </source>
</evidence>
<dbReference type="PANTHER" id="PTHR28660:SF1">
    <property type="entry name" value="COILED-COIL DOMAIN-CONTAINING PROTEIN 73"/>
    <property type="match status" value="1"/>
</dbReference>
<feature type="coiled-coil region" evidence="1">
    <location>
        <begin position="139"/>
        <end position="257"/>
    </location>
</feature>
<feature type="coiled-coil region" evidence="1">
    <location>
        <begin position="385"/>
        <end position="412"/>
    </location>
</feature>
<proteinExistence type="predicted"/>
<evidence type="ECO:0000313" key="4">
    <source>
        <dbReference type="RefSeq" id="XP_026058118.1"/>
    </source>
</evidence>
<feature type="compositionally biased region" description="Polar residues" evidence="2">
    <location>
        <begin position="643"/>
        <end position="653"/>
    </location>
</feature>
<dbReference type="AlphaFoldDB" id="A0A6P6JEF9"/>
<feature type="compositionally biased region" description="Polar residues" evidence="2">
    <location>
        <begin position="810"/>
        <end position="826"/>
    </location>
</feature>
<gene>
    <name evidence="4" type="primary">LOC113043134</name>
</gene>
<dbReference type="PANTHER" id="PTHR28660">
    <property type="entry name" value="COILED-COIL DOMAIN-CONTAINING PROTEIN 73"/>
    <property type="match status" value="1"/>
</dbReference>
<feature type="coiled-coil region" evidence="1">
    <location>
        <begin position="290"/>
        <end position="352"/>
    </location>
</feature>
<dbReference type="RefSeq" id="XP_026058118.1">
    <property type="nucleotide sequence ID" value="XM_026202333.1"/>
</dbReference>
<dbReference type="KEGG" id="caua:113043134"/>
<dbReference type="Pfam" id="PF15818">
    <property type="entry name" value="CCDC73"/>
    <property type="match status" value="1"/>
</dbReference>
<feature type="region of interest" description="Disordered" evidence="2">
    <location>
        <begin position="544"/>
        <end position="667"/>
    </location>
</feature>
<keyword evidence="1" id="KW-0175">Coiled coil</keyword>